<dbReference type="SUPFAM" id="SSF50630">
    <property type="entry name" value="Acid proteases"/>
    <property type="match status" value="1"/>
</dbReference>
<dbReference type="Gene3D" id="2.40.70.10">
    <property type="entry name" value="Acid Proteases"/>
    <property type="match status" value="1"/>
</dbReference>
<dbReference type="Pfam" id="PF14541">
    <property type="entry name" value="TAXi_C"/>
    <property type="match status" value="1"/>
</dbReference>
<dbReference type="AlphaFoldDB" id="A0ABC9B699"/>
<name>A0ABC9B699_9POAL</name>
<accession>A0ABC9B699</accession>
<keyword evidence="2" id="KW-0378">Hydrolase</keyword>
<evidence type="ECO:0000259" key="3">
    <source>
        <dbReference type="Pfam" id="PF14541"/>
    </source>
</evidence>
<evidence type="ECO:0000256" key="1">
    <source>
        <dbReference type="ARBA" id="ARBA00022670"/>
    </source>
</evidence>
<dbReference type="PANTHER" id="PTHR47967:SF117">
    <property type="entry name" value="PEPTIDASE A1 DOMAIN-CONTAINING PROTEIN"/>
    <property type="match status" value="1"/>
</dbReference>
<keyword evidence="1" id="KW-0645">Protease</keyword>
<dbReference type="GO" id="GO:0006508">
    <property type="term" value="P:proteolysis"/>
    <property type="evidence" value="ECO:0007669"/>
    <property type="project" value="UniProtKB-KW"/>
</dbReference>
<dbReference type="InterPro" id="IPR021109">
    <property type="entry name" value="Peptidase_aspartic_dom_sf"/>
</dbReference>
<dbReference type="InterPro" id="IPR032799">
    <property type="entry name" value="TAXi_C"/>
</dbReference>
<keyword evidence="5" id="KW-1185">Reference proteome</keyword>
<reference evidence="4" key="1">
    <citation type="submission" date="2024-10" db="EMBL/GenBank/DDBJ databases">
        <authorList>
            <person name="Ryan C."/>
        </authorList>
    </citation>
    <scope>NUCLEOTIDE SEQUENCE [LARGE SCALE GENOMIC DNA]</scope>
</reference>
<evidence type="ECO:0000256" key="2">
    <source>
        <dbReference type="ARBA" id="ARBA00022801"/>
    </source>
</evidence>
<dbReference type="PANTHER" id="PTHR47967">
    <property type="entry name" value="OS07G0603500 PROTEIN-RELATED"/>
    <property type="match status" value="1"/>
</dbReference>
<evidence type="ECO:0000313" key="4">
    <source>
        <dbReference type="EMBL" id="CAL4992822.1"/>
    </source>
</evidence>
<gene>
    <name evidence="4" type="ORF">URODEC1_LOCUS61291</name>
</gene>
<feature type="domain" description="Xylanase inhibitor C-terminal" evidence="3">
    <location>
        <begin position="203"/>
        <end position="330"/>
    </location>
</feature>
<dbReference type="GO" id="GO:0008233">
    <property type="term" value="F:peptidase activity"/>
    <property type="evidence" value="ECO:0007669"/>
    <property type="project" value="UniProtKB-KW"/>
</dbReference>
<protein>
    <recommendedName>
        <fullName evidence="3">Xylanase inhibitor C-terminal domain-containing protein</fullName>
    </recommendedName>
</protein>
<dbReference type="EMBL" id="OZ075134">
    <property type="protein sequence ID" value="CAL4992822.1"/>
    <property type="molecule type" value="Genomic_DNA"/>
</dbReference>
<proteinExistence type="predicted"/>
<dbReference type="Proteomes" id="UP001497457">
    <property type="component" value="Chromosome 24b"/>
</dbReference>
<dbReference type="InterPro" id="IPR051708">
    <property type="entry name" value="Plant_Aspart_Prot_A1"/>
</dbReference>
<organism evidence="4 5">
    <name type="scientific">Urochloa decumbens</name>
    <dbReference type="NCBI Taxonomy" id="240449"/>
    <lineage>
        <taxon>Eukaryota</taxon>
        <taxon>Viridiplantae</taxon>
        <taxon>Streptophyta</taxon>
        <taxon>Embryophyta</taxon>
        <taxon>Tracheophyta</taxon>
        <taxon>Spermatophyta</taxon>
        <taxon>Magnoliopsida</taxon>
        <taxon>Liliopsida</taxon>
        <taxon>Poales</taxon>
        <taxon>Poaceae</taxon>
        <taxon>PACMAD clade</taxon>
        <taxon>Panicoideae</taxon>
        <taxon>Panicodae</taxon>
        <taxon>Paniceae</taxon>
        <taxon>Melinidinae</taxon>
        <taxon>Urochloa</taxon>
    </lineage>
</organism>
<sequence length="342" mass="36850">MEIELQTTQILYKYPLQPCHGNLNITIAMEMKVTTVLAIITALLMRHLSLSLALADHTRDLNDSSSAGFSLQLVAIPDGRPDHGVRRGSDGFLYLQRASAANLTSVLPEAYRPSAVTVQVGTGNGKREFILKHEPGTGLCAFHLAGEASASGYLSTDHFRINSGGVDPFYAFGCAHFTDKFDSKGRFAGVLAVGRAPASFLRNFVVDFGAPVTELVESAYRVVEEAVWSGLERRGAERVVEQAGYGLCVRATAAVRGRFPSLSLHFAGEDDASLVIAPEQLFLMVDDERAGAGQVACLAMVPGRRTVIGALQQVDTRFVFDLKDNKLSFAPESCVQDTVPVA</sequence>
<evidence type="ECO:0000313" key="5">
    <source>
        <dbReference type="Proteomes" id="UP001497457"/>
    </source>
</evidence>